<protein>
    <submittedName>
        <fullName evidence="1">Uncharacterized protein</fullName>
    </submittedName>
</protein>
<proteinExistence type="predicted"/>
<gene>
    <name evidence="1" type="ORF">SAMN06273567_107245</name>
</gene>
<dbReference type="EMBL" id="FXTJ01000007">
    <property type="protein sequence ID" value="SMO92880.1"/>
    <property type="molecule type" value="Genomic_DNA"/>
</dbReference>
<dbReference type="AlphaFoldDB" id="A0A521FBG1"/>
<name>A0A521FBG1_9ACTN</name>
<organism evidence="1 2">
    <name type="scientific">Geodermatophilus aquaeductus</name>
    <dbReference type="NCBI Taxonomy" id="1564161"/>
    <lineage>
        <taxon>Bacteria</taxon>
        <taxon>Bacillati</taxon>
        <taxon>Actinomycetota</taxon>
        <taxon>Actinomycetes</taxon>
        <taxon>Geodermatophilales</taxon>
        <taxon>Geodermatophilaceae</taxon>
        <taxon>Geodermatophilus</taxon>
    </lineage>
</organism>
<keyword evidence="2" id="KW-1185">Reference proteome</keyword>
<reference evidence="1 2" key="1">
    <citation type="submission" date="2017-05" db="EMBL/GenBank/DDBJ databases">
        <authorList>
            <person name="Varghese N."/>
            <person name="Submissions S."/>
        </authorList>
    </citation>
    <scope>NUCLEOTIDE SEQUENCE [LARGE SCALE GENOMIC DNA]</scope>
    <source>
        <strain evidence="1 2">DSM 46834</strain>
    </source>
</reference>
<evidence type="ECO:0000313" key="2">
    <source>
        <dbReference type="Proteomes" id="UP000317484"/>
    </source>
</evidence>
<evidence type="ECO:0000313" key="1">
    <source>
        <dbReference type="EMBL" id="SMO92880.1"/>
    </source>
</evidence>
<sequence length="176" mass="18986">MQTVPQDPEFVVPAPVEARPVRLSRSGPQSRLDQRTGARLDAALLYARMAEGHPAAMTVAHRFIDAWQEYLRHALPLLAGALLPLSGTAPETDTGDVAAEWARLSWTVWNLWPDTADDIRATDQAIARLERASTAAAVDVAAVHREMLAVDEFLGGLEARADAALDGGRDGDRTIG</sequence>
<accession>A0A521FBG1</accession>
<dbReference type="Proteomes" id="UP000317484">
    <property type="component" value="Unassembled WGS sequence"/>
</dbReference>